<evidence type="ECO:0000256" key="4">
    <source>
        <dbReference type="PROSITE-ProRule" id="PRU00335"/>
    </source>
</evidence>
<proteinExistence type="predicted"/>
<dbReference type="PROSITE" id="PS50977">
    <property type="entry name" value="HTH_TETR_2"/>
    <property type="match status" value="1"/>
</dbReference>
<dbReference type="PANTHER" id="PTHR30055:SF234">
    <property type="entry name" value="HTH-TYPE TRANSCRIPTIONAL REGULATOR BETI"/>
    <property type="match status" value="1"/>
</dbReference>
<dbReference type="Proteomes" id="UP000664914">
    <property type="component" value="Chromosome"/>
</dbReference>
<keyword evidence="1" id="KW-0805">Transcription regulation</keyword>
<feature type="DNA-binding region" description="H-T-H motif" evidence="4">
    <location>
        <begin position="34"/>
        <end position="53"/>
    </location>
</feature>
<dbReference type="SUPFAM" id="SSF46689">
    <property type="entry name" value="Homeodomain-like"/>
    <property type="match status" value="1"/>
</dbReference>
<keyword evidence="2 4" id="KW-0238">DNA-binding</keyword>
<protein>
    <submittedName>
        <fullName evidence="6">TetR/AcrR family transcriptional regulator</fullName>
    </submittedName>
</protein>
<dbReference type="AlphaFoldDB" id="A0A975D5L7"/>
<dbReference type="Gene3D" id="1.10.357.10">
    <property type="entry name" value="Tetracycline Repressor, domain 2"/>
    <property type="match status" value="1"/>
</dbReference>
<reference evidence="6" key="1">
    <citation type="submission" date="2020-07" db="EMBL/GenBank/DDBJ databases">
        <authorList>
            <person name="Camacho E."/>
        </authorList>
    </citation>
    <scope>NUCLEOTIDE SEQUENCE</scope>
    <source>
        <strain evidence="6">MPO218</strain>
    </source>
</reference>
<dbReference type="EMBL" id="CP059319">
    <property type="protein sequence ID" value="QTH23214.1"/>
    <property type="molecule type" value="Genomic_DNA"/>
</dbReference>
<evidence type="ECO:0000256" key="2">
    <source>
        <dbReference type="ARBA" id="ARBA00023125"/>
    </source>
</evidence>
<evidence type="ECO:0000313" key="6">
    <source>
        <dbReference type="EMBL" id="QTH23214.1"/>
    </source>
</evidence>
<name>A0A975D5L7_9SPHN</name>
<dbReference type="InterPro" id="IPR001647">
    <property type="entry name" value="HTH_TetR"/>
</dbReference>
<dbReference type="Pfam" id="PF00440">
    <property type="entry name" value="TetR_N"/>
    <property type="match status" value="1"/>
</dbReference>
<reference evidence="6" key="2">
    <citation type="submission" date="2021-04" db="EMBL/GenBank/DDBJ databases">
        <title>Isolation and genomic analysis of the ibuprofen-degrading bacterium Sphingomonas strain MPO218.</title>
        <authorList>
            <person name="Aulestia M."/>
            <person name="Flores A."/>
            <person name="Mangas E.L."/>
            <person name="Perez-Pulido A.J."/>
            <person name="Santero E."/>
            <person name="Camacho E.M."/>
        </authorList>
    </citation>
    <scope>NUCLEOTIDE SEQUENCE</scope>
    <source>
        <strain evidence="6">MPO218</strain>
    </source>
</reference>
<organism evidence="6 7">
    <name type="scientific">Rhizorhabdus wittichii</name>
    <dbReference type="NCBI Taxonomy" id="160791"/>
    <lineage>
        <taxon>Bacteria</taxon>
        <taxon>Pseudomonadati</taxon>
        <taxon>Pseudomonadota</taxon>
        <taxon>Alphaproteobacteria</taxon>
        <taxon>Sphingomonadales</taxon>
        <taxon>Sphingomonadaceae</taxon>
        <taxon>Rhizorhabdus</taxon>
    </lineage>
</organism>
<accession>A0A975D5L7</accession>
<sequence length="199" mass="22453">MSKSAAKNRNANVRRNVLDAARTCFQRYGVARTRVEDVAAAAGISRPLLYLHFEGRAGLIEALIDDEIPRFVEANRARIPRDASFAEAFIEGSLAAIEITRSNELLADLLDASSITNLTHLWLDRSRPQHALALGLWKPVFDHGRETGELRPELSDDDILEWLIYVQYILLERPDLDRARQRELIETFVLPALTPPAAR</sequence>
<dbReference type="InterPro" id="IPR050109">
    <property type="entry name" value="HTH-type_TetR-like_transc_reg"/>
</dbReference>
<dbReference type="RefSeq" id="WP_208633676.1">
    <property type="nucleotide sequence ID" value="NZ_CP059319.1"/>
</dbReference>
<keyword evidence="3" id="KW-0804">Transcription</keyword>
<gene>
    <name evidence="6" type="ORF">HRJ34_06810</name>
</gene>
<evidence type="ECO:0000256" key="1">
    <source>
        <dbReference type="ARBA" id="ARBA00023015"/>
    </source>
</evidence>
<evidence type="ECO:0000256" key="3">
    <source>
        <dbReference type="ARBA" id="ARBA00023163"/>
    </source>
</evidence>
<evidence type="ECO:0000313" key="7">
    <source>
        <dbReference type="Proteomes" id="UP000664914"/>
    </source>
</evidence>
<dbReference type="PANTHER" id="PTHR30055">
    <property type="entry name" value="HTH-TYPE TRANSCRIPTIONAL REGULATOR RUTR"/>
    <property type="match status" value="1"/>
</dbReference>
<evidence type="ECO:0000259" key="5">
    <source>
        <dbReference type="PROSITE" id="PS50977"/>
    </source>
</evidence>
<dbReference type="PRINTS" id="PR00455">
    <property type="entry name" value="HTHTETR"/>
</dbReference>
<dbReference type="GO" id="GO:0000976">
    <property type="term" value="F:transcription cis-regulatory region binding"/>
    <property type="evidence" value="ECO:0007669"/>
    <property type="project" value="TreeGrafter"/>
</dbReference>
<feature type="domain" description="HTH tetR-type" evidence="5">
    <location>
        <begin position="11"/>
        <end position="71"/>
    </location>
</feature>
<dbReference type="InterPro" id="IPR009057">
    <property type="entry name" value="Homeodomain-like_sf"/>
</dbReference>
<dbReference type="GO" id="GO:0003700">
    <property type="term" value="F:DNA-binding transcription factor activity"/>
    <property type="evidence" value="ECO:0007669"/>
    <property type="project" value="TreeGrafter"/>
</dbReference>